<feature type="transmembrane region" description="Helical" evidence="1">
    <location>
        <begin position="31"/>
        <end position="54"/>
    </location>
</feature>
<dbReference type="HOGENOM" id="CLU_1567196_0_0_2"/>
<organism evidence="2 3">
    <name type="scientific">Natronomonas moolapensis (strain DSM 18674 / CECT 7526 / JCM 14361 / 8.8.11)</name>
    <dbReference type="NCBI Taxonomy" id="268739"/>
    <lineage>
        <taxon>Archaea</taxon>
        <taxon>Methanobacteriati</taxon>
        <taxon>Methanobacteriota</taxon>
        <taxon>Stenosarchaea group</taxon>
        <taxon>Halobacteria</taxon>
        <taxon>Halobacteriales</taxon>
        <taxon>Natronomonadaceae</taxon>
        <taxon>Natronomonas</taxon>
    </lineage>
</organism>
<keyword evidence="1" id="KW-0472">Membrane</keyword>
<accession>M1XPU9</accession>
<dbReference type="KEGG" id="nmo:Nmlp_1926"/>
<feature type="transmembrane region" description="Helical" evidence="1">
    <location>
        <begin position="143"/>
        <end position="168"/>
    </location>
</feature>
<dbReference type="EMBL" id="HF582854">
    <property type="protein sequence ID" value="CCQ36114.1"/>
    <property type="molecule type" value="Genomic_DNA"/>
</dbReference>
<feature type="transmembrane region" description="Helical" evidence="1">
    <location>
        <begin position="101"/>
        <end position="122"/>
    </location>
</feature>
<keyword evidence="3" id="KW-1185">Reference proteome</keyword>
<proteinExistence type="predicted"/>
<keyword evidence="1" id="KW-1133">Transmembrane helix</keyword>
<reference evidence="2 3" key="1">
    <citation type="journal article" date="2013" name="Genome Announc.">
        <title>Genome of the haloarchaeon Natronomonas moolapensis, a neutrophilic member of a previously haloalkaliphilic genus.</title>
        <authorList>
            <person name="Dyall-Smith M.L."/>
            <person name="Pfeiffer F."/>
            <person name="Oberwinkler T."/>
            <person name="Klee K."/>
            <person name="Rampp M."/>
            <person name="Palm P."/>
            <person name="Gross K."/>
            <person name="Schuster S.C."/>
            <person name="Oesterhelt D."/>
        </authorList>
    </citation>
    <scope>NUCLEOTIDE SEQUENCE [LARGE SCALE GENOMIC DNA]</scope>
    <source>
        <strain evidence="3">DSM 18674 / JCM 14361 / 8.8.11</strain>
    </source>
</reference>
<evidence type="ECO:0000256" key="1">
    <source>
        <dbReference type="SAM" id="Phobius"/>
    </source>
</evidence>
<keyword evidence="1" id="KW-0812">Transmembrane</keyword>
<protein>
    <submittedName>
        <fullName evidence="2">Uncharacterized protein</fullName>
    </submittedName>
</protein>
<feature type="transmembrane region" description="Helical" evidence="1">
    <location>
        <begin position="66"/>
        <end position="89"/>
    </location>
</feature>
<gene>
    <name evidence="2" type="ordered locus">Nmlp_1926</name>
</gene>
<name>M1XPU9_NATM8</name>
<sequence length="170" mass="17803">MAQTPIRVSSNTWGLQRCTTGMEPIALLRPVVSLIVAVGIFSAVCSPVLGVDSVRPLLETWPSDRLVINYLLSVTGVVIGHWVVMVALWEPLGVGSSLPRLLGVVVGYPVALSALGAAAIGVRNRGRPTRRPMTLHTVAGLGLGVVLYVAAGLALAFVLFVVAIFTALPT</sequence>
<dbReference type="Proteomes" id="UP000011867">
    <property type="component" value="Chromosome"/>
</dbReference>
<evidence type="ECO:0000313" key="3">
    <source>
        <dbReference type="Proteomes" id="UP000011867"/>
    </source>
</evidence>
<evidence type="ECO:0000313" key="2">
    <source>
        <dbReference type="EMBL" id="CCQ36114.1"/>
    </source>
</evidence>
<dbReference type="AlphaFoldDB" id="M1XPU9"/>